<evidence type="ECO:0000256" key="6">
    <source>
        <dbReference type="ARBA" id="ARBA00022833"/>
    </source>
</evidence>
<feature type="binding site" evidence="12">
    <location>
        <position position="561"/>
    </location>
    <ligand>
        <name>L-isoleucyl-5'-AMP</name>
        <dbReference type="ChEBI" id="CHEBI:178002"/>
    </ligand>
</feature>
<dbReference type="HAMAP" id="MF_02002">
    <property type="entry name" value="Ile_tRNA_synth_type1"/>
    <property type="match status" value="1"/>
</dbReference>
<feature type="binding site" evidence="12">
    <location>
        <position position="903"/>
    </location>
    <ligand>
        <name>Zn(2+)</name>
        <dbReference type="ChEBI" id="CHEBI:29105"/>
    </ligand>
</feature>
<dbReference type="InterPro" id="IPR014729">
    <property type="entry name" value="Rossmann-like_a/b/a_fold"/>
</dbReference>
<keyword evidence="7 12" id="KW-0067">ATP-binding</keyword>
<comment type="similarity">
    <text evidence="1 12">Belongs to the class-I aminoacyl-tRNA synthetase family. IleS type 1 subfamily.</text>
</comment>
<evidence type="ECO:0000313" key="17">
    <source>
        <dbReference type="Proteomes" id="UP000280955"/>
    </source>
</evidence>
<dbReference type="InterPro" id="IPR033708">
    <property type="entry name" value="Anticodon_Ile_BEm"/>
</dbReference>
<keyword evidence="6 12" id="KW-0862">Zinc</keyword>
<dbReference type="CDD" id="cd00818">
    <property type="entry name" value="IleRS_core"/>
    <property type="match status" value="1"/>
</dbReference>
<dbReference type="InterPro" id="IPR002301">
    <property type="entry name" value="Ile-tRNA-ligase"/>
</dbReference>
<dbReference type="EMBL" id="RBLJ01000003">
    <property type="protein sequence ID" value="RKS58019.1"/>
    <property type="molecule type" value="Genomic_DNA"/>
</dbReference>
<feature type="short sequence motif" description="'HIGH' region" evidence="12">
    <location>
        <begin position="58"/>
        <end position="68"/>
    </location>
</feature>
<keyword evidence="17" id="KW-1185">Reference proteome</keyword>
<evidence type="ECO:0000256" key="12">
    <source>
        <dbReference type="HAMAP-Rule" id="MF_02002"/>
    </source>
</evidence>
<feature type="binding site" evidence="12">
    <location>
        <position position="920"/>
    </location>
    <ligand>
        <name>Zn(2+)</name>
        <dbReference type="ChEBI" id="CHEBI:29105"/>
    </ligand>
</feature>
<feature type="domain" description="Methionyl/Valyl/Leucyl/Isoleucyl-tRNA synthetase anticodon-binding" evidence="15">
    <location>
        <begin position="685"/>
        <end position="841"/>
    </location>
</feature>
<dbReference type="Pfam" id="PF00133">
    <property type="entry name" value="tRNA-synt_1"/>
    <property type="match status" value="1"/>
</dbReference>
<evidence type="ECO:0000256" key="10">
    <source>
        <dbReference type="ARBA" id="ARBA00025217"/>
    </source>
</evidence>
<dbReference type="Gene3D" id="3.40.50.620">
    <property type="entry name" value="HUPs"/>
    <property type="match status" value="2"/>
</dbReference>
<dbReference type="SUPFAM" id="SSF47323">
    <property type="entry name" value="Anticodon-binding domain of a subclass of class I aminoacyl-tRNA synthetases"/>
    <property type="match status" value="1"/>
</dbReference>
<evidence type="ECO:0000259" key="14">
    <source>
        <dbReference type="Pfam" id="PF06827"/>
    </source>
</evidence>
<dbReference type="CDD" id="cd07960">
    <property type="entry name" value="Anticodon_Ia_Ile_BEm"/>
    <property type="match status" value="1"/>
</dbReference>
<reference evidence="16 17" key="1">
    <citation type="submission" date="2018-10" db="EMBL/GenBank/DDBJ databases">
        <title>Genomic Encyclopedia of Archaeal and Bacterial Type Strains, Phase II (KMG-II): from individual species to whole genera.</title>
        <authorList>
            <person name="Goeker M."/>
        </authorList>
    </citation>
    <scope>NUCLEOTIDE SEQUENCE [LARGE SCALE GENOMIC DNA]</scope>
    <source>
        <strain evidence="16 17">DSM 15149</strain>
    </source>
</reference>
<evidence type="ECO:0000256" key="11">
    <source>
        <dbReference type="ARBA" id="ARBA00048359"/>
    </source>
</evidence>
<evidence type="ECO:0000256" key="8">
    <source>
        <dbReference type="ARBA" id="ARBA00022917"/>
    </source>
</evidence>
<keyword evidence="8 12" id="KW-0648">Protein biosynthesis</keyword>
<protein>
    <recommendedName>
        <fullName evidence="12">Isoleucine--tRNA ligase</fullName>
        <ecNumber evidence="12">6.1.1.5</ecNumber>
    </recommendedName>
    <alternativeName>
        <fullName evidence="12">Isoleucyl-tRNA synthetase</fullName>
        <shortName evidence="12">IleRS</shortName>
    </alternativeName>
</protein>
<evidence type="ECO:0000259" key="15">
    <source>
        <dbReference type="Pfam" id="PF08264"/>
    </source>
</evidence>
<feature type="binding site" evidence="12">
    <location>
        <position position="605"/>
    </location>
    <ligand>
        <name>ATP</name>
        <dbReference type="ChEBI" id="CHEBI:30616"/>
    </ligand>
</feature>
<dbReference type="InterPro" id="IPR002300">
    <property type="entry name" value="aa-tRNA-synth_Ia"/>
</dbReference>
<feature type="binding site" evidence="12">
    <location>
        <position position="900"/>
    </location>
    <ligand>
        <name>Zn(2+)</name>
        <dbReference type="ChEBI" id="CHEBI:29105"/>
    </ligand>
</feature>
<feature type="domain" description="Aminoacyl-tRNA synthetase class Ia" evidence="13">
    <location>
        <begin position="28"/>
        <end position="640"/>
    </location>
</feature>
<dbReference type="InterPro" id="IPR023585">
    <property type="entry name" value="Ile-tRNA-ligase_type1"/>
</dbReference>
<evidence type="ECO:0000256" key="5">
    <source>
        <dbReference type="ARBA" id="ARBA00022741"/>
    </source>
</evidence>
<evidence type="ECO:0000256" key="4">
    <source>
        <dbReference type="ARBA" id="ARBA00022723"/>
    </source>
</evidence>
<dbReference type="InterPro" id="IPR001412">
    <property type="entry name" value="aa-tRNA-synth_I_CS"/>
</dbReference>
<evidence type="ECO:0000259" key="13">
    <source>
        <dbReference type="Pfam" id="PF00133"/>
    </source>
</evidence>
<dbReference type="SUPFAM" id="SSF52374">
    <property type="entry name" value="Nucleotidylyl transferase"/>
    <property type="match status" value="1"/>
</dbReference>
<comment type="domain">
    <text evidence="12">IleRS has two distinct active sites: one for aminoacylation and one for editing. The misactivated valine is translocated from the active site to the editing site, which sterically excludes the correctly activated isoleucine. The single editing site contains two valyl binding pockets, one specific for each substrate (Val-AMP or Val-tRNA(Ile)).</text>
</comment>
<dbReference type="Pfam" id="PF06827">
    <property type="entry name" value="zf-FPG_IleRS"/>
    <property type="match status" value="1"/>
</dbReference>
<dbReference type="Gene3D" id="3.90.740.10">
    <property type="entry name" value="Valyl/Leucyl/Isoleucyl-tRNA synthetase, editing domain"/>
    <property type="match status" value="1"/>
</dbReference>
<feature type="binding site" evidence="12">
    <location>
        <position position="923"/>
    </location>
    <ligand>
        <name>Zn(2+)</name>
        <dbReference type="ChEBI" id="CHEBI:29105"/>
    </ligand>
</feature>
<dbReference type="Proteomes" id="UP000280955">
    <property type="component" value="Unassembled WGS sequence"/>
</dbReference>
<feature type="short sequence motif" description="'KMSKS' region" evidence="12">
    <location>
        <begin position="602"/>
        <end position="606"/>
    </location>
</feature>
<dbReference type="PANTHER" id="PTHR42765">
    <property type="entry name" value="SOLEUCYL-TRNA SYNTHETASE"/>
    <property type="match status" value="1"/>
</dbReference>
<proteinExistence type="inferred from homology"/>
<comment type="subunit">
    <text evidence="12">Monomer.</text>
</comment>
<name>A0ABX9SKK2_9GAMM</name>
<comment type="cofactor">
    <cofactor evidence="12">
        <name>Zn(2+)</name>
        <dbReference type="ChEBI" id="CHEBI:29105"/>
    </cofactor>
    <text evidence="12">Binds 1 zinc ion per subunit.</text>
</comment>
<sequence>MSDYKNTLNLPETGFPMRGDLAKREPDMLKRWYKDELYQVIRKAKAGKKTFILHDGPPYANGSIHIGHSVNKILKDIIIKSKGMAGYDSPYVPGWDCHGLPIELKVEQIIGKPGEKFSAAEFRAECRKYAKEQVEGQKKDFIRLGVLGDWERPYLTMDFKTEANIIRALSRVIANGHLLKGAKPVHWCTDCGSSLAEAEVEYYDKTSPSIDVRFNAVDVAAVCEKFGVQASGQPVSLVIWTTTPWTLPANRAIALHAEFDYQLVQIEGECLILAADLVESVMQRAGITSWTVLGHCAGSALELLRFKHPFMGFDSPVVLGEHVTLDAGTGAVHTAPGHGPDDFVLGQKYGLEVANPVGPNGCYLPGTYPSLDGVFVFKANDVVLDILRENNALLHLEKLQHSYPCCWRHKAPIIFRATPQWFISMDQNGLRKQSLKEINDVQWIPGWGQARIEAMVENRPDWCISRQRTWGTPMSLFVHKETEELHPRTIELMEEVAKRVEVDGIQAWWDLDPAELLGDDAANYVKIFDTLDVWFDSGSTHSSVVDARSEFQGNSADIYLEGSDQHRGWFMSSLMISTSMKGKAPYRQVLTHGFTVDGQGRKMSKSIGNTISPQDVMDKLGADILRLWVASTDYTGEIAVSDEILKRSADAYRRIRNTARFLLANLNGFDPEQHMVKPEEMAVLDRWAVGRAQAAQAGIAKCYEEYDFHTVVQRLMQFCSVEMGSFYLDIIKDRQYTAKSDSLSRRSCQTALYHIAEALVRWMAPILSFTADEVWNELPGKRAQYVFTEEWYDGLFGLVAGEQMNDAFWADLLAVRGEVNKVLEQARADKHIRSSLEAAVTLYADNELADKLNSLGDELRFVLLTSQVSVASYELAGEDAQQSEIDSLKIAFHKADGEKCPRCWHYAKDVGLVAEHAELCGRCVINVAGNGEERKFA</sequence>
<dbReference type="Pfam" id="PF08264">
    <property type="entry name" value="Anticodon_1"/>
    <property type="match status" value="1"/>
</dbReference>
<evidence type="ECO:0000256" key="2">
    <source>
        <dbReference type="ARBA" id="ARBA00022490"/>
    </source>
</evidence>
<evidence type="ECO:0000256" key="7">
    <source>
        <dbReference type="ARBA" id="ARBA00022840"/>
    </source>
</evidence>
<comment type="function">
    <text evidence="10 12">Catalyzes the attachment of isoleucine to tRNA(Ile). As IleRS can inadvertently accommodate and process structurally similar amino acids such as valine, to avoid such errors it has two additional distinct tRNA(Ile)-dependent editing activities. One activity is designated as 'pretransfer' editing and involves the hydrolysis of activated Val-AMP. The other activity is designated 'posttransfer' editing and involves deacylation of mischarged Val-tRNA(Ile).</text>
</comment>
<dbReference type="InterPro" id="IPR009008">
    <property type="entry name" value="Val/Leu/Ile-tRNA-synth_edit"/>
</dbReference>
<dbReference type="InterPro" id="IPR050081">
    <property type="entry name" value="Ile-tRNA_ligase"/>
</dbReference>
<dbReference type="InterPro" id="IPR013155">
    <property type="entry name" value="M/V/L/I-tRNA-synth_anticd-bd"/>
</dbReference>
<keyword evidence="9 12" id="KW-0030">Aminoacyl-tRNA synthetase</keyword>
<keyword evidence="4 12" id="KW-0479">Metal-binding</keyword>
<dbReference type="RefSeq" id="WP_012776743.1">
    <property type="nucleotide sequence ID" value="NC_012962.1"/>
</dbReference>
<feature type="domain" description="Zinc finger FPG/IleRS-type" evidence="14">
    <location>
        <begin position="897"/>
        <end position="924"/>
    </location>
</feature>
<dbReference type="SUPFAM" id="SSF50677">
    <property type="entry name" value="ValRS/IleRS/LeuRS editing domain"/>
    <property type="match status" value="1"/>
</dbReference>
<dbReference type="InterPro" id="IPR010663">
    <property type="entry name" value="Znf_FPG/IleRS"/>
</dbReference>
<evidence type="ECO:0000256" key="9">
    <source>
        <dbReference type="ARBA" id="ARBA00023146"/>
    </source>
</evidence>
<keyword evidence="2 12" id="KW-0963">Cytoplasm</keyword>
<dbReference type="InterPro" id="IPR009080">
    <property type="entry name" value="tRNAsynth_Ia_anticodon-bd"/>
</dbReference>
<dbReference type="PROSITE" id="PS00178">
    <property type="entry name" value="AA_TRNA_LIGASE_I"/>
    <property type="match status" value="1"/>
</dbReference>
<evidence type="ECO:0000313" key="16">
    <source>
        <dbReference type="EMBL" id="RKS58019.1"/>
    </source>
</evidence>
<evidence type="ECO:0000256" key="1">
    <source>
        <dbReference type="ARBA" id="ARBA00006887"/>
    </source>
</evidence>
<accession>A0ABX9SKK2</accession>
<comment type="caution">
    <text evidence="16">The sequence shown here is derived from an EMBL/GenBank/DDBJ whole genome shotgun (WGS) entry which is preliminary data.</text>
</comment>
<keyword evidence="3 12" id="KW-0436">Ligase</keyword>
<comment type="catalytic activity">
    <reaction evidence="11 12">
        <text>tRNA(Ile) + L-isoleucine + ATP = L-isoleucyl-tRNA(Ile) + AMP + diphosphate</text>
        <dbReference type="Rhea" id="RHEA:11060"/>
        <dbReference type="Rhea" id="RHEA-COMP:9666"/>
        <dbReference type="Rhea" id="RHEA-COMP:9695"/>
        <dbReference type="ChEBI" id="CHEBI:30616"/>
        <dbReference type="ChEBI" id="CHEBI:33019"/>
        <dbReference type="ChEBI" id="CHEBI:58045"/>
        <dbReference type="ChEBI" id="CHEBI:78442"/>
        <dbReference type="ChEBI" id="CHEBI:78528"/>
        <dbReference type="ChEBI" id="CHEBI:456215"/>
        <dbReference type="EC" id="6.1.1.5"/>
    </reaction>
</comment>
<gene>
    <name evidence="12" type="primary">ileS</name>
    <name evidence="16" type="ORF">BDD30_2851</name>
</gene>
<dbReference type="EC" id="6.1.1.5" evidence="12"/>
<organism evidence="16 17">
    <name type="scientific">Photorhabdus asymbiotica</name>
    <dbReference type="NCBI Taxonomy" id="291112"/>
    <lineage>
        <taxon>Bacteria</taxon>
        <taxon>Pseudomonadati</taxon>
        <taxon>Pseudomonadota</taxon>
        <taxon>Gammaproteobacteria</taxon>
        <taxon>Enterobacterales</taxon>
        <taxon>Morganellaceae</taxon>
        <taxon>Photorhabdus</taxon>
    </lineage>
</organism>
<keyword evidence="5 12" id="KW-0547">Nucleotide-binding</keyword>
<dbReference type="PANTHER" id="PTHR42765:SF1">
    <property type="entry name" value="ISOLEUCINE--TRNA LIGASE, MITOCHONDRIAL"/>
    <property type="match status" value="1"/>
</dbReference>
<evidence type="ECO:0000256" key="3">
    <source>
        <dbReference type="ARBA" id="ARBA00022598"/>
    </source>
</evidence>
<comment type="subcellular location">
    <subcellularLocation>
        <location evidence="12">Cytoplasm</location>
    </subcellularLocation>
</comment>
<dbReference type="NCBIfam" id="TIGR00392">
    <property type="entry name" value="ileS"/>
    <property type="match status" value="1"/>
</dbReference>
<dbReference type="PRINTS" id="PR00984">
    <property type="entry name" value="TRNASYNTHILE"/>
</dbReference>
<dbReference type="Gene3D" id="1.10.730.20">
    <property type="match status" value="1"/>
</dbReference>